<feature type="region of interest" description="Disordered" evidence="1">
    <location>
        <begin position="17"/>
        <end position="108"/>
    </location>
</feature>
<name>A0A7F8KG60_DELLE</name>
<evidence type="ECO:0000256" key="1">
    <source>
        <dbReference type="SAM" id="MobiDB-lite"/>
    </source>
</evidence>
<proteinExistence type="predicted"/>
<protein>
    <submittedName>
        <fullName evidence="3">1-phosphatidylinositol 4,5-bisphosphate phosphodiesterase eta-2-like</fullName>
    </submittedName>
</protein>
<accession>A0A7F8KG60</accession>
<feature type="compositionally biased region" description="Low complexity" evidence="1">
    <location>
        <begin position="43"/>
        <end position="57"/>
    </location>
</feature>
<gene>
    <name evidence="3" type="primary">LOC111187082</name>
</gene>
<dbReference type="RefSeq" id="XP_030619820.1">
    <property type="nucleotide sequence ID" value="XM_030763960.1"/>
</dbReference>
<dbReference type="Proteomes" id="UP000248483">
    <property type="component" value="Unplaced"/>
</dbReference>
<dbReference type="GeneID" id="111187082"/>
<dbReference type="InParanoid" id="A0A7F8KG60"/>
<dbReference type="KEGG" id="dle:111187082"/>
<organism evidence="2 3">
    <name type="scientific">Delphinapterus leucas</name>
    <name type="common">Beluga whale</name>
    <dbReference type="NCBI Taxonomy" id="9749"/>
    <lineage>
        <taxon>Eukaryota</taxon>
        <taxon>Metazoa</taxon>
        <taxon>Chordata</taxon>
        <taxon>Craniata</taxon>
        <taxon>Vertebrata</taxon>
        <taxon>Euteleostomi</taxon>
        <taxon>Mammalia</taxon>
        <taxon>Eutheria</taxon>
        <taxon>Laurasiatheria</taxon>
        <taxon>Artiodactyla</taxon>
        <taxon>Whippomorpha</taxon>
        <taxon>Cetacea</taxon>
        <taxon>Odontoceti</taxon>
        <taxon>Monodontidae</taxon>
        <taxon>Delphinapterus</taxon>
    </lineage>
</organism>
<sequence>ADAHPFSSLCSLETIAEEPAWGSGPPPLGAVSPSHAPGGPQCSAGPGTSSASPPRAALGASRPLQLGTGSQGNAEPAPESRQSACHGGGPAGACKGAPGSQTDGRGHPRALGHVLRRAKSEGQVPSESLGGRWPLARPRPVVSLDATGGDQLWQPLEPSSHCGSVSSSSSLSSGDTVIDLSLQGLGLGLESLPGAPAGRLPLWPCLASAACLDLPAVTKSKSNPNLQAAGQLPVGPDELQPHPLAPWPPWAHHLLVGLPDCTVAAKSKSLGDLTVDDVAPPRGDPGPRPGPGWGEAGRAGGRGWTP</sequence>
<keyword evidence="2" id="KW-1185">Reference proteome</keyword>
<dbReference type="AlphaFoldDB" id="A0A7F8KG60"/>
<feature type="compositionally biased region" description="Gly residues" evidence="1">
    <location>
        <begin position="291"/>
        <end position="306"/>
    </location>
</feature>
<reference evidence="3" key="1">
    <citation type="submission" date="2025-08" db="UniProtKB">
        <authorList>
            <consortium name="RefSeq"/>
        </authorList>
    </citation>
    <scope>IDENTIFICATION</scope>
    <source>
        <tissue evidence="3">Blood</tissue>
    </source>
</reference>
<feature type="non-terminal residue" evidence="3">
    <location>
        <position position="1"/>
    </location>
</feature>
<feature type="region of interest" description="Disordered" evidence="1">
    <location>
        <begin position="271"/>
        <end position="306"/>
    </location>
</feature>
<evidence type="ECO:0000313" key="3">
    <source>
        <dbReference type="RefSeq" id="XP_030619820.1"/>
    </source>
</evidence>
<evidence type="ECO:0000313" key="2">
    <source>
        <dbReference type="Proteomes" id="UP000248483"/>
    </source>
</evidence>